<dbReference type="SUPFAM" id="SSF49464">
    <property type="entry name" value="Carboxypeptidase regulatory domain-like"/>
    <property type="match status" value="1"/>
</dbReference>
<dbReference type="Proteomes" id="UP000002215">
    <property type="component" value="Chromosome"/>
</dbReference>
<proteinExistence type="inferred from homology"/>
<dbReference type="InterPro" id="IPR036942">
    <property type="entry name" value="Beta-barrel_TonB_sf"/>
</dbReference>
<dbReference type="Pfam" id="PF07715">
    <property type="entry name" value="Plug"/>
    <property type="match status" value="1"/>
</dbReference>
<evidence type="ECO:0000256" key="5">
    <source>
        <dbReference type="ARBA" id="ARBA00023136"/>
    </source>
</evidence>
<evidence type="ECO:0000256" key="3">
    <source>
        <dbReference type="ARBA" id="ARBA00022452"/>
    </source>
</evidence>
<feature type="compositionally biased region" description="Basic and acidic residues" evidence="8">
    <location>
        <begin position="294"/>
        <end position="314"/>
    </location>
</feature>
<keyword evidence="4 7" id="KW-0812">Transmembrane</keyword>
<dbReference type="FunFam" id="2.170.130.10:FF:000003">
    <property type="entry name" value="SusC/RagA family TonB-linked outer membrane protein"/>
    <property type="match status" value="1"/>
</dbReference>
<dbReference type="InterPro" id="IPR012910">
    <property type="entry name" value="Plug_dom"/>
</dbReference>
<evidence type="ECO:0000256" key="2">
    <source>
        <dbReference type="ARBA" id="ARBA00022448"/>
    </source>
</evidence>
<dbReference type="NCBIfam" id="TIGR04056">
    <property type="entry name" value="OMP_RagA_SusC"/>
    <property type="match status" value="1"/>
</dbReference>
<dbReference type="SUPFAM" id="SSF56935">
    <property type="entry name" value="Porins"/>
    <property type="match status" value="1"/>
</dbReference>
<dbReference type="RefSeq" id="WP_012790378.1">
    <property type="nucleotide sequence ID" value="NC_013132.1"/>
</dbReference>
<dbReference type="PROSITE" id="PS52016">
    <property type="entry name" value="TONB_DEPENDENT_REC_3"/>
    <property type="match status" value="1"/>
</dbReference>
<protein>
    <submittedName>
        <fullName evidence="10">TonB-dependent receptor</fullName>
    </submittedName>
</protein>
<keyword evidence="10" id="KW-0675">Receptor</keyword>
<gene>
    <name evidence="10" type="ordered locus">Cpin_2722</name>
</gene>
<evidence type="ECO:0000256" key="7">
    <source>
        <dbReference type="PROSITE-ProRule" id="PRU01360"/>
    </source>
</evidence>
<sequence>MKRTPTDGNSFNKRWLSGVTLLLILFLPLLSLGADITVAGLITDASGQPIPGASILIKGTNTGTQTDAIGHFTLKAPDKATLVVSFLGYESQQIPVAGRAVINVQLQESAKVLNDVVVVGYGTQKRTSLTAAISTIKTAEIANKPVVNLSNSLVGRVSGLIATQGSAEPGFDASNIQIRGAGSIGSTAPLLIVDGVPRDFSRLDPNTVATFTVLKDAAAVAPYGVAGANGVILVTTKTGKAGKPTLAYNGYYGFQNPTRVPKFVNSYQYAMLRNEANANDGQPAAYSAEDIQKFRDHSDPDGHPDGHPLDDIIKPNRPITYHNLSLSGGGSDYQYFASVGYQHQDGMWSTTYLNKYMANLSLTANVTKTTKVSLMANGYVEDQHFPATGAGSILDQAMRQAPTTPVYYSNGLWTGYIGQSLIGEIYHSGYHLSENSSLITQLSIDQQLPVKGLSIKAVVSYDNGPDPIFNNKTSFQREYRTPIPFWNVDTTKRPYEYVKGIQGNSKAQFYEDFSMNKALTYQGMLNYIGHFGKSDITALAVVENRSVKYQTFRAQRINYNLDIDELNFGGPAASDATSSGLSNGQRQLGYVYRIGYSYDNKYLFEAAGRYDGSYLFAPGNRFGFFPAFSAGWRISEEAFMKKITWIDQLKLRGSWGESGAYPSSGGSIQTYQYLSPYNVNGNSAVIGGNTTQGIKEALQGNPDITWERARKTDIGFDISLWKGLLSIEADYFSEKRSNMLVGIGNSLPAEYGIGVGLINAGIMQNRGIDLSLGSSKTFSNGLRLDVTGTFTYARNKLLKVYENDATYKNVNRRQTGRPNGTQFGLQAIGYFQENDFNSDGSLKAGIPVPSFGNVKAGDIRYADLLGPDGKPDGRIDANDITRIGYSSTPEIIYGLEPRLSYKGFDVDLLFQGSGHSSLYVSQYFVWPFQSSGSATELAYEDHWTPTNTDALYPRITGAPTANNTQQSSWWMRNTSYLRLRSAELGYTFSSKTLGHSISSLRLYVSGQNLFTWTPHIREILDPENNSSNMNYFQQRVITFGINATF</sequence>
<keyword evidence="2 7" id="KW-0813">Transport</keyword>
<dbReference type="OrthoDB" id="601301at2"/>
<dbReference type="InterPro" id="IPR023997">
    <property type="entry name" value="TonB-dep_OMP_SusC/RagA_CS"/>
</dbReference>
<feature type="domain" description="TonB-dependent receptor plug" evidence="9">
    <location>
        <begin position="128"/>
        <end position="231"/>
    </location>
</feature>
<dbReference type="NCBIfam" id="TIGR04057">
    <property type="entry name" value="SusC_RagA_signa"/>
    <property type="match status" value="1"/>
</dbReference>
<evidence type="ECO:0000256" key="4">
    <source>
        <dbReference type="ARBA" id="ARBA00022692"/>
    </source>
</evidence>
<evidence type="ECO:0000313" key="11">
    <source>
        <dbReference type="Proteomes" id="UP000002215"/>
    </source>
</evidence>
<keyword evidence="3 7" id="KW-1134">Transmembrane beta strand</keyword>
<comment type="similarity">
    <text evidence="7">Belongs to the TonB-dependent receptor family.</text>
</comment>
<feature type="region of interest" description="Disordered" evidence="8">
    <location>
        <begin position="294"/>
        <end position="315"/>
    </location>
</feature>
<reference evidence="10 11" key="2">
    <citation type="journal article" date="2010" name="Stand. Genomic Sci.">
        <title>Complete genome sequence of Chitinophaga pinensis type strain (UQM 2034).</title>
        <authorList>
            <person name="Glavina Del Rio T."/>
            <person name="Abt B."/>
            <person name="Spring S."/>
            <person name="Lapidus A."/>
            <person name="Nolan M."/>
            <person name="Tice H."/>
            <person name="Copeland A."/>
            <person name="Cheng J.F."/>
            <person name="Chen F."/>
            <person name="Bruce D."/>
            <person name="Goodwin L."/>
            <person name="Pitluck S."/>
            <person name="Ivanova N."/>
            <person name="Mavromatis K."/>
            <person name="Mikhailova N."/>
            <person name="Pati A."/>
            <person name="Chen A."/>
            <person name="Palaniappan K."/>
            <person name="Land M."/>
            <person name="Hauser L."/>
            <person name="Chang Y.J."/>
            <person name="Jeffries C.D."/>
            <person name="Chain P."/>
            <person name="Saunders E."/>
            <person name="Detter J.C."/>
            <person name="Brettin T."/>
            <person name="Rohde M."/>
            <person name="Goker M."/>
            <person name="Bristow J."/>
            <person name="Eisen J.A."/>
            <person name="Markowitz V."/>
            <person name="Hugenholtz P."/>
            <person name="Kyrpides N.C."/>
            <person name="Klenk H.P."/>
            <person name="Lucas S."/>
        </authorList>
    </citation>
    <scope>NUCLEOTIDE SEQUENCE [LARGE SCALE GENOMIC DNA]</scope>
    <source>
        <strain evidence="11">ATCC 43595 / DSM 2588 / LMG 13176 / NBRC 15968 / NCIMB 11800 / UQM 2034</strain>
    </source>
</reference>
<accession>A0A979GP26</accession>
<name>A0A979GP26_CHIPD</name>
<keyword evidence="5 7" id="KW-0472">Membrane</keyword>
<evidence type="ECO:0000313" key="10">
    <source>
        <dbReference type="EMBL" id="ACU60202.1"/>
    </source>
</evidence>
<dbReference type="AlphaFoldDB" id="A0A979GP26"/>
<evidence type="ECO:0000259" key="9">
    <source>
        <dbReference type="Pfam" id="PF07715"/>
    </source>
</evidence>
<evidence type="ECO:0000256" key="6">
    <source>
        <dbReference type="ARBA" id="ARBA00023237"/>
    </source>
</evidence>
<dbReference type="GO" id="GO:0009279">
    <property type="term" value="C:cell outer membrane"/>
    <property type="evidence" value="ECO:0007669"/>
    <property type="project" value="UniProtKB-SubCell"/>
</dbReference>
<dbReference type="Gene3D" id="2.60.40.1120">
    <property type="entry name" value="Carboxypeptidase-like, regulatory domain"/>
    <property type="match status" value="1"/>
</dbReference>
<reference evidence="11" key="1">
    <citation type="submission" date="2009-08" db="EMBL/GenBank/DDBJ databases">
        <title>The complete genome of Chitinophaga pinensis DSM 2588.</title>
        <authorList>
            <consortium name="US DOE Joint Genome Institute (JGI-PGF)"/>
            <person name="Lucas S."/>
            <person name="Copeland A."/>
            <person name="Lapidus A."/>
            <person name="Glavina del Rio T."/>
            <person name="Dalin E."/>
            <person name="Tice H."/>
            <person name="Bruce D."/>
            <person name="Goodwin L."/>
            <person name="Pitluck S."/>
            <person name="Kyrpides N."/>
            <person name="Mavromatis K."/>
            <person name="Ivanova N."/>
            <person name="Mikhailova N."/>
            <person name="Sims D."/>
            <person name="Meinche L."/>
            <person name="Brettin T."/>
            <person name="Detter J.C."/>
            <person name="Han C."/>
            <person name="Larimer F."/>
            <person name="Land M."/>
            <person name="Hauser L."/>
            <person name="Markowitz V."/>
            <person name="Cheng J.-F."/>
            <person name="Hugenholtz P."/>
            <person name="Woyke T."/>
            <person name="Wu D."/>
            <person name="Spring S."/>
            <person name="Klenk H.-P."/>
            <person name="Eisen J.A."/>
        </authorList>
    </citation>
    <scope>NUCLEOTIDE SEQUENCE [LARGE SCALE GENOMIC DNA]</scope>
    <source>
        <strain evidence="11">ATCC 43595 / DSM 2588 / LMG 13176 / NBRC 15968 / NCIMB 11800 / UQM 2034</strain>
    </source>
</reference>
<dbReference type="InterPro" id="IPR008969">
    <property type="entry name" value="CarboxyPept-like_regulatory"/>
</dbReference>
<dbReference type="EMBL" id="CP001699">
    <property type="protein sequence ID" value="ACU60202.1"/>
    <property type="molecule type" value="Genomic_DNA"/>
</dbReference>
<organism evidence="10 11">
    <name type="scientific">Chitinophaga pinensis (strain ATCC 43595 / DSM 2588 / LMG 13176 / NBRC 15968 / NCIMB 11800 / UQM 2034)</name>
    <dbReference type="NCBI Taxonomy" id="485918"/>
    <lineage>
        <taxon>Bacteria</taxon>
        <taxon>Pseudomonadati</taxon>
        <taxon>Bacteroidota</taxon>
        <taxon>Chitinophagia</taxon>
        <taxon>Chitinophagales</taxon>
        <taxon>Chitinophagaceae</taxon>
        <taxon>Chitinophaga</taxon>
    </lineage>
</organism>
<evidence type="ECO:0000256" key="8">
    <source>
        <dbReference type="SAM" id="MobiDB-lite"/>
    </source>
</evidence>
<comment type="subcellular location">
    <subcellularLocation>
        <location evidence="1 7">Cell outer membrane</location>
        <topology evidence="1 7">Multi-pass membrane protein</topology>
    </subcellularLocation>
</comment>
<keyword evidence="6 7" id="KW-0998">Cell outer membrane</keyword>
<evidence type="ECO:0000256" key="1">
    <source>
        <dbReference type="ARBA" id="ARBA00004571"/>
    </source>
</evidence>
<dbReference type="Gene3D" id="2.170.130.10">
    <property type="entry name" value="TonB-dependent receptor, plug domain"/>
    <property type="match status" value="1"/>
</dbReference>
<dbReference type="InterPro" id="IPR037066">
    <property type="entry name" value="Plug_dom_sf"/>
</dbReference>
<dbReference type="InterPro" id="IPR039426">
    <property type="entry name" value="TonB-dep_rcpt-like"/>
</dbReference>
<dbReference type="InterPro" id="IPR023996">
    <property type="entry name" value="TonB-dep_OMP_SusC/RagA"/>
</dbReference>
<dbReference type="Gene3D" id="2.40.170.20">
    <property type="entry name" value="TonB-dependent receptor, beta-barrel domain"/>
    <property type="match status" value="1"/>
</dbReference>
<dbReference type="Pfam" id="PF13715">
    <property type="entry name" value="CarbopepD_reg_2"/>
    <property type="match status" value="1"/>
</dbReference>
<dbReference type="KEGG" id="cpi:Cpin_2722"/>